<organism evidence="2 3">
    <name type="scientific">Lentinula raphanica</name>
    <dbReference type="NCBI Taxonomy" id="153919"/>
    <lineage>
        <taxon>Eukaryota</taxon>
        <taxon>Fungi</taxon>
        <taxon>Dikarya</taxon>
        <taxon>Basidiomycota</taxon>
        <taxon>Agaricomycotina</taxon>
        <taxon>Agaricomycetes</taxon>
        <taxon>Agaricomycetidae</taxon>
        <taxon>Agaricales</taxon>
        <taxon>Marasmiineae</taxon>
        <taxon>Omphalotaceae</taxon>
        <taxon>Lentinula</taxon>
    </lineage>
</organism>
<accession>A0AA38UFH1</accession>
<feature type="compositionally biased region" description="Polar residues" evidence="1">
    <location>
        <begin position="75"/>
        <end position="84"/>
    </location>
</feature>
<feature type="region of interest" description="Disordered" evidence="1">
    <location>
        <begin position="1"/>
        <end position="22"/>
    </location>
</feature>
<evidence type="ECO:0000256" key="1">
    <source>
        <dbReference type="SAM" id="MobiDB-lite"/>
    </source>
</evidence>
<keyword evidence="3" id="KW-1185">Reference proteome</keyword>
<reference evidence="2" key="1">
    <citation type="submission" date="2022-08" db="EMBL/GenBank/DDBJ databases">
        <authorList>
            <consortium name="DOE Joint Genome Institute"/>
            <person name="Min B."/>
            <person name="Riley R."/>
            <person name="Sierra-Patev S."/>
            <person name="Naranjo-Ortiz M."/>
            <person name="Looney B."/>
            <person name="Konkel Z."/>
            <person name="Slot J.C."/>
            <person name="Sakamoto Y."/>
            <person name="Steenwyk J.L."/>
            <person name="Rokas A."/>
            <person name="Carro J."/>
            <person name="Camarero S."/>
            <person name="Ferreira P."/>
            <person name="Molpeceres G."/>
            <person name="Ruiz-Duenas F.J."/>
            <person name="Serrano A."/>
            <person name="Henrissat B."/>
            <person name="Drula E."/>
            <person name="Hughes K.W."/>
            <person name="Mata J.L."/>
            <person name="Ishikawa N.K."/>
            <person name="Vargas-Isla R."/>
            <person name="Ushijima S."/>
            <person name="Smith C.A."/>
            <person name="Ahrendt S."/>
            <person name="Andreopoulos W."/>
            <person name="He G."/>
            <person name="Labutti K."/>
            <person name="Lipzen A."/>
            <person name="Ng V."/>
            <person name="Sandor L."/>
            <person name="Barry K."/>
            <person name="Martinez A.T."/>
            <person name="Xiao Y."/>
            <person name="Gibbons J.G."/>
            <person name="Terashima K."/>
            <person name="Hibbett D.S."/>
            <person name="Grigoriev I.V."/>
        </authorList>
    </citation>
    <scope>NUCLEOTIDE SEQUENCE</scope>
    <source>
        <strain evidence="2">TFB9207</strain>
    </source>
</reference>
<evidence type="ECO:0000313" key="3">
    <source>
        <dbReference type="Proteomes" id="UP001163846"/>
    </source>
</evidence>
<dbReference type="EMBL" id="MU806105">
    <property type="protein sequence ID" value="KAJ3839877.1"/>
    <property type="molecule type" value="Genomic_DNA"/>
</dbReference>
<sequence>MSPLSLSSLSGGSKLSKGRGCVRAGWTDTEVSKMSVKVLPTIHNIGPRLGLPMDINDSAGIKALLEQLESSSAWQDTIGSSTSPPDDHLQHAVHPSQSLPAPQLSVSELLSQLQPEHNQMAVDPQDSAIGIRTHTPQSSASVKSSVNHDRTFEGYRSSTFQQALSLIASVSDNPSFGDSLKSMKKEQDDLETKLSNERKAILSKYEAKVQVAKTKASIISTGLSKHEANVCFDASGKITMCHLPGTFPRAQVQLPDHFSSNFYPIYVVLNRYSDCMAKVTYPCNRAKITLGRNFLTRSFCMVFGGFSLQISK</sequence>
<proteinExistence type="predicted"/>
<feature type="region of interest" description="Disordered" evidence="1">
    <location>
        <begin position="75"/>
        <end position="96"/>
    </location>
</feature>
<comment type="caution">
    <text evidence="2">The sequence shown here is derived from an EMBL/GenBank/DDBJ whole genome shotgun (WGS) entry which is preliminary data.</text>
</comment>
<dbReference type="AlphaFoldDB" id="A0AA38UFH1"/>
<protein>
    <submittedName>
        <fullName evidence="2">Uncharacterized protein</fullName>
    </submittedName>
</protein>
<dbReference type="Proteomes" id="UP001163846">
    <property type="component" value="Unassembled WGS sequence"/>
</dbReference>
<gene>
    <name evidence="2" type="ORF">F5878DRAFT_614980</name>
</gene>
<name>A0AA38UFH1_9AGAR</name>
<evidence type="ECO:0000313" key="2">
    <source>
        <dbReference type="EMBL" id="KAJ3839877.1"/>
    </source>
</evidence>
<feature type="compositionally biased region" description="Low complexity" evidence="1">
    <location>
        <begin position="1"/>
        <end position="15"/>
    </location>
</feature>